<feature type="transmembrane region" description="Helical" evidence="8">
    <location>
        <begin position="317"/>
        <end position="336"/>
    </location>
</feature>
<evidence type="ECO:0000256" key="6">
    <source>
        <dbReference type="ARBA" id="ARBA00022989"/>
    </source>
</evidence>
<dbReference type="EMBL" id="BKCP01001891">
    <property type="protein sequence ID" value="GER27436.1"/>
    <property type="molecule type" value="Genomic_DNA"/>
</dbReference>
<keyword evidence="2 8" id="KW-0813">Transport</keyword>
<comment type="subcellular location">
    <subcellularLocation>
        <location evidence="1">Membrane</location>
        <topology evidence="1">Multi-pass membrane protein</topology>
    </subcellularLocation>
    <subcellularLocation>
        <location evidence="8">Plastid</location>
        <location evidence="8">Chloroplast membrane</location>
        <topology evidence="8">Multi-pass membrane protein</topology>
    </subcellularLocation>
</comment>
<name>A0A5A7P3R1_STRAF</name>
<keyword evidence="8" id="KW-0150">Chloroplast</keyword>
<dbReference type="Proteomes" id="UP000325081">
    <property type="component" value="Unassembled WGS sequence"/>
</dbReference>
<comment type="caution">
    <text evidence="10">The sequence shown here is derived from an EMBL/GenBank/DDBJ whole genome shotgun (WGS) entry which is preliminary data.</text>
</comment>
<keyword evidence="7 8" id="KW-0472">Membrane</keyword>
<evidence type="ECO:0000256" key="5">
    <source>
        <dbReference type="ARBA" id="ARBA00022840"/>
    </source>
</evidence>
<feature type="transmembrane region" description="Helical" evidence="8">
    <location>
        <begin position="185"/>
        <end position="205"/>
    </location>
</feature>
<protein>
    <recommendedName>
        <fullName evidence="8">ADP,ATP carrier protein</fullName>
    </recommendedName>
</protein>
<keyword evidence="5 8" id="KW-0067">ATP-binding</keyword>
<dbReference type="PANTHER" id="PTHR31187:SF13">
    <property type="entry name" value="ADP,ATP CARRIER PROTEIN 1, CHLOROPLASTIC"/>
    <property type="match status" value="1"/>
</dbReference>
<feature type="region of interest" description="Disordered" evidence="9">
    <location>
        <begin position="515"/>
        <end position="534"/>
    </location>
</feature>
<dbReference type="OrthoDB" id="2190844at2759"/>
<dbReference type="GO" id="GO:0031969">
    <property type="term" value="C:chloroplast membrane"/>
    <property type="evidence" value="ECO:0007669"/>
    <property type="project" value="UniProtKB-SubCell"/>
</dbReference>
<evidence type="ECO:0000256" key="9">
    <source>
        <dbReference type="SAM" id="MobiDB-lite"/>
    </source>
</evidence>
<evidence type="ECO:0000256" key="7">
    <source>
        <dbReference type="ARBA" id="ARBA00023136"/>
    </source>
</evidence>
<evidence type="ECO:0000256" key="3">
    <source>
        <dbReference type="ARBA" id="ARBA00022692"/>
    </source>
</evidence>
<feature type="transmembrane region" description="Helical" evidence="8">
    <location>
        <begin position="465"/>
        <end position="484"/>
    </location>
</feature>
<accession>A0A5A7P3R1</accession>
<dbReference type="GO" id="GO:0005524">
    <property type="term" value="F:ATP binding"/>
    <property type="evidence" value="ECO:0007669"/>
    <property type="project" value="UniProtKB-KW"/>
</dbReference>
<feature type="transmembrane region" description="Helical" evidence="8">
    <location>
        <begin position="275"/>
        <end position="297"/>
    </location>
</feature>
<feature type="transmembrane region" description="Helical" evidence="8">
    <location>
        <begin position="118"/>
        <end position="135"/>
    </location>
</feature>
<keyword evidence="4 8" id="KW-0547">Nucleotide-binding</keyword>
<gene>
    <name evidence="10" type="ORF">STAS_03142</name>
</gene>
<organism evidence="10 11">
    <name type="scientific">Striga asiatica</name>
    <name type="common">Asiatic witchweed</name>
    <name type="synonym">Buchnera asiatica</name>
    <dbReference type="NCBI Taxonomy" id="4170"/>
    <lineage>
        <taxon>Eukaryota</taxon>
        <taxon>Viridiplantae</taxon>
        <taxon>Streptophyta</taxon>
        <taxon>Embryophyta</taxon>
        <taxon>Tracheophyta</taxon>
        <taxon>Spermatophyta</taxon>
        <taxon>Magnoliopsida</taxon>
        <taxon>eudicotyledons</taxon>
        <taxon>Gunneridae</taxon>
        <taxon>Pentapetalae</taxon>
        <taxon>asterids</taxon>
        <taxon>lamiids</taxon>
        <taxon>Lamiales</taxon>
        <taxon>Orobanchaceae</taxon>
        <taxon>Buchnereae</taxon>
        <taxon>Striga</taxon>
    </lineage>
</organism>
<keyword evidence="11" id="KW-1185">Reference proteome</keyword>
<keyword evidence="3 8" id="KW-0812">Transmembrane</keyword>
<proteinExistence type="inferred from homology"/>
<dbReference type="AlphaFoldDB" id="A0A5A7P3R1"/>
<keyword evidence="6 8" id="KW-1133">Transmembrane helix</keyword>
<dbReference type="PANTHER" id="PTHR31187">
    <property type="match status" value="1"/>
</dbReference>
<dbReference type="NCBIfam" id="TIGR00769">
    <property type="entry name" value="AAA"/>
    <property type="match status" value="1"/>
</dbReference>
<reference evidence="11" key="1">
    <citation type="journal article" date="2019" name="Curr. Biol.">
        <title>Genome Sequence of Striga asiatica Provides Insight into the Evolution of Plant Parasitism.</title>
        <authorList>
            <person name="Yoshida S."/>
            <person name="Kim S."/>
            <person name="Wafula E.K."/>
            <person name="Tanskanen J."/>
            <person name="Kim Y.M."/>
            <person name="Honaas L."/>
            <person name="Yang Z."/>
            <person name="Spallek T."/>
            <person name="Conn C.E."/>
            <person name="Ichihashi Y."/>
            <person name="Cheong K."/>
            <person name="Cui S."/>
            <person name="Der J.P."/>
            <person name="Gundlach H."/>
            <person name="Jiao Y."/>
            <person name="Hori C."/>
            <person name="Ishida J.K."/>
            <person name="Kasahara H."/>
            <person name="Kiba T."/>
            <person name="Kim M.S."/>
            <person name="Koo N."/>
            <person name="Laohavisit A."/>
            <person name="Lee Y.H."/>
            <person name="Lumba S."/>
            <person name="McCourt P."/>
            <person name="Mortimer J.C."/>
            <person name="Mutuku J.M."/>
            <person name="Nomura T."/>
            <person name="Sasaki-Sekimoto Y."/>
            <person name="Seto Y."/>
            <person name="Wang Y."/>
            <person name="Wakatake T."/>
            <person name="Sakakibara H."/>
            <person name="Demura T."/>
            <person name="Yamaguchi S."/>
            <person name="Yoneyama K."/>
            <person name="Manabe R.I."/>
            <person name="Nelson D.C."/>
            <person name="Schulman A.H."/>
            <person name="Timko M.P."/>
            <person name="dePamphilis C.W."/>
            <person name="Choi D."/>
            <person name="Shirasu K."/>
        </authorList>
    </citation>
    <scope>NUCLEOTIDE SEQUENCE [LARGE SCALE GENOMIC DNA]</scope>
    <source>
        <strain evidence="11">cv. UVA1</strain>
    </source>
</reference>
<comment type="similarity">
    <text evidence="8">Belongs to the ADP/ATP translocase tlc family.</text>
</comment>
<feature type="transmembrane region" description="Helical" evidence="8">
    <location>
        <begin position="237"/>
        <end position="263"/>
    </location>
</feature>
<sequence length="534" mass="58877">MQGVLQSKGLFCLPSNPKTRAFLAKPSCDLRLRFTPLNPLSKSSTLNLNSKPSLLSVNGFSKSQGFVAKPQSVTQKKPRNYPICRAEAAAASPDGQSLYGAKEQPKFMGIEIVTLKKILPLGMMFFCILFNYTILRDTKDVLVVTAKGSSAEIIPFLKTWVNLPMAIGFMLLYTKLANVLSKDALFYSVILPFIAFFGAFGFVLYPLSHYFHPTALADKLLNILGPRFLGPLAIMRIWSFCLFYVMAELWGSVVVSVLFWGFANQITTVDEAKKFYPLFGLGANVALIFSGRTVKYFSQMRQNLGPGVDGWAISLKGMMGIVVGMGLMICFFYWWVNHNVPLPTRSLKKKERVEMGTAESLKFLASKRYIRDLATLVVAYGISINLVEVTWKSKLKAQNIFSKSAKYSLFDPCKEMAYIPLDEDTKVKGKAAIDVVCNPLGKSGGALIQQFMILTFGSLANSTPYLGGVLLVIVLAWLGAAKSLDTQFTALRQEEELEKEMERAAVKIPILPSDEAASKDSLGNSSTLGNSSMS</sequence>
<evidence type="ECO:0000313" key="10">
    <source>
        <dbReference type="EMBL" id="GER27436.1"/>
    </source>
</evidence>
<evidence type="ECO:0000256" key="2">
    <source>
        <dbReference type="ARBA" id="ARBA00022448"/>
    </source>
</evidence>
<dbReference type="GO" id="GO:0005471">
    <property type="term" value="F:ATP:ADP antiporter activity"/>
    <property type="evidence" value="ECO:0007669"/>
    <property type="project" value="InterPro"/>
</dbReference>
<dbReference type="Pfam" id="PF03219">
    <property type="entry name" value="TLC"/>
    <property type="match status" value="1"/>
</dbReference>
<dbReference type="InterPro" id="IPR004667">
    <property type="entry name" value="ADP_ATP_car_bac_type"/>
</dbReference>
<evidence type="ECO:0000256" key="8">
    <source>
        <dbReference type="RuleBase" id="RU363121"/>
    </source>
</evidence>
<feature type="compositionally biased region" description="Low complexity" evidence="9">
    <location>
        <begin position="521"/>
        <end position="534"/>
    </location>
</feature>
<evidence type="ECO:0000256" key="1">
    <source>
        <dbReference type="ARBA" id="ARBA00004141"/>
    </source>
</evidence>
<keyword evidence="8" id="KW-0934">Plastid</keyword>
<feature type="transmembrane region" description="Helical" evidence="8">
    <location>
        <begin position="155"/>
        <end position="173"/>
    </location>
</feature>
<evidence type="ECO:0000313" key="11">
    <source>
        <dbReference type="Proteomes" id="UP000325081"/>
    </source>
</evidence>
<evidence type="ECO:0000256" key="4">
    <source>
        <dbReference type="ARBA" id="ARBA00022741"/>
    </source>
</evidence>